<protein>
    <recommendedName>
        <fullName evidence="3">Nuclear transport factor 2 family protein</fullName>
    </recommendedName>
</protein>
<accession>A0ABT1XAD7</accession>
<dbReference type="Proteomes" id="UP001524642">
    <property type="component" value="Unassembled WGS sequence"/>
</dbReference>
<evidence type="ECO:0008006" key="3">
    <source>
        <dbReference type="Google" id="ProtNLM"/>
    </source>
</evidence>
<evidence type="ECO:0000313" key="1">
    <source>
        <dbReference type="EMBL" id="MCR0985064.1"/>
    </source>
</evidence>
<evidence type="ECO:0000313" key="2">
    <source>
        <dbReference type="Proteomes" id="UP001524642"/>
    </source>
</evidence>
<sequence>MPTRRLLARASLAAVSFVVRPAAAQRDPRAASIAAFWRGFRAAVRAGDMAAVTRMSRLPLESRGELDDEPMRRLTAATLPAAFRRLLRTVEDVRNNRTVLDVIRDTPEPVLDPRNVAPGQARIGSLEFARGQEGWRLVTIYRGPEE</sequence>
<gene>
    <name evidence="1" type="ORF">NRP21_23710</name>
</gene>
<name>A0ABT1XAD7_9PROT</name>
<dbReference type="EMBL" id="JANJOU010000028">
    <property type="protein sequence ID" value="MCR0985064.1"/>
    <property type="molecule type" value="Genomic_DNA"/>
</dbReference>
<organism evidence="1 2">
    <name type="scientific">Roseomonas populi</name>
    <dbReference type="NCBI Taxonomy" id="3121582"/>
    <lineage>
        <taxon>Bacteria</taxon>
        <taxon>Pseudomonadati</taxon>
        <taxon>Pseudomonadota</taxon>
        <taxon>Alphaproteobacteria</taxon>
        <taxon>Acetobacterales</taxon>
        <taxon>Roseomonadaceae</taxon>
        <taxon>Roseomonas</taxon>
    </lineage>
</organism>
<keyword evidence="2" id="KW-1185">Reference proteome</keyword>
<reference evidence="1 2" key="1">
    <citation type="submission" date="2022-06" db="EMBL/GenBank/DDBJ databases">
        <title>Roseomonas CN29.</title>
        <authorList>
            <person name="Cheng Y."/>
            <person name="He X."/>
        </authorList>
    </citation>
    <scope>NUCLEOTIDE SEQUENCE [LARGE SCALE GENOMIC DNA]</scope>
    <source>
        <strain evidence="1 2">CN29</strain>
    </source>
</reference>
<proteinExistence type="predicted"/>
<dbReference type="RefSeq" id="WP_257718716.1">
    <property type="nucleotide sequence ID" value="NZ_JANJOU010000028.1"/>
</dbReference>
<comment type="caution">
    <text evidence="1">The sequence shown here is derived from an EMBL/GenBank/DDBJ whole genome shotgun (WGS) entry which is preliminary data.</text>
</comment>